<evidence type="ECO:0000313" key="2">
    <source>
        <dbReference type="Proteomes" id="UP000824112"/>
    </source>
</evidence>
<dbReference type="Proteomes" id="UP000824112">
    <property type="component" value="Unassembled WGS sequence"/>
</dbReference>
<accession>A0A9D1SDN4</accession>
<dbReference type="AlphaFoldDB" id="A0A9D1SDN4"/>
<comment type="caution">
    <text evidence="1">The sequence shown here is derived from an EMBL/GenBank/DDBJ whole genome shotgun (WGS) entry which is preliminary data.</text>
</comment>
<protein>
    <submittedName>
        <fullName evidence="1">Uncharacterized protein</fullName>
    </submittedName>
</protein>
<reference evidence="1" key="1">
    <citation type="submission" date="2020-10" db="EMBL/GenBank/DDBJ databases">
        <authorList>
            <person name="Gilroy R."/>
        </authorList>
    </citation>
    <scope>NUCLEOTIDE SEQUENCE</scope>
    <source>
        <strain evidence="1">CHK158-818</strain>
    </source>
</reference>
<proteinExistence type="predicted"/>
<organism evidence="1 2">
    <name type="scientific">Candidatus Gallibacteroides avistercoris</name>
    <dbReference type="NCBI Taxonomy" id="2840833"/>
    <lineage>
        <taxon>Bacteria</taxon>
        <taxon>Pseudomonadati</taxon>
        <taxon>Bacteroidota</taxon>
        <taxon>Bacteroidia</taxon>
        <taxon>Bacteroidales</taxon>
        <taxon>Bacteroidaceae</taxon>
        <taxon>Bacteroidaceae incertae sedis</taxon>
        <taxon>Candidatus Gallibacteroides</taxon>
    </lineage>
</organism>
<evidence type="ECO:0000313" key="1">
    <source>
        <dbReference type="EMBL" id="HIU55763.1"/>
    </source>
</evidence>
<gene>
    <name evidence="1" type="ORF">IAB03_08165</name>
</gene>
<name>A0A9D1SDN4_9BACT</name>
<dbReference type="EMBL" id="DVNA01000184">
    <property type="protein sequence ID" value="HIU55763.1"/>
    <property type="molecule type" value="Genomic_DNA"/>
</dbReference>
<reference evidence="1" key="2">
    <citation type="journal article" date="2021" name="PeerJ">
        <title>Extensive microbial diversity within the chicken gut microbiome revealed by metagenomics and culture.</title>
        <authorList>
            <person name="Gilroy R."/>
            <person name="Ravi A."/>
            <person name="Getino M."/>
            <person name="Pursley I."/>
            <person name="Horton D.L."/>
            <person name="Alikhan N.F."/>
            <person name="Baker D."/>
            <person name="Gharbi K."/>
            <person name="Hall N."/>
            <person name="Watson M."/>
            <person name="Adriaenssens E.M."/>
            <person name="Foster-Nyarko E."/>
            <person name="Jarju S."/>
            <person name="Secka A."/>
            <person name="Antonio M."/>
            <person name="Oren A."/>
            <person name="Chaudhuri R.R."/>
            <person name="La Ragione R."/>
            <person name="Hildebrand F."/>
            <person name="Pallen M.J."/>
        </authorList>
    </citation>
    <scope>NUCLEOTIDE SEQUENCE</scope>
    <source>
        <strain evidence="1">CHK158-818</strain>
    </source>
</reference>
<sequence>MEIKQIVELLDKYYGGKTTLEEERELKHFFQQDNVPSELQADRKLFLLYTGLAQQPISLPPELEKRLSANIDQWEKENQPTRRRLLPPSIKRWSIGIAACLLIGIGIGYYQHKIELEPTDTFDDPALAYQETQRTLQHFAIAFQKGEEQVVKVEETVHKVQQALENITTLSNKKQQK</sequence>